<evidence type="ECO:0000313" key="2">
    <source>
        <dbReference type="Proteomes" id="UP001203852"/>
    </source>
</evidence>
<name>A0AAN6DQP4_9EURO</name>
<dbReference type="Proteomes" id="UP001203852">
    <property type="component" value="Unassembled WGS sequence"/>
</dbReference>
<sequence>MATTSSLPKHIPHDSVTIRHHASSSIQHGLIKPTFLPPGIPVKPLDIDQLHKSIQQYGPILNLHPDEQFVNTSIEDFLQHSTLVDNQTKSRIKAPHPDDLPQHGTNSQYYLEVDLVVKPGHFATAKAYVHAFWQPGIPYTDLQFWFFNAYNGPGTAHITGLMMDTASHSGDVNLAPMGEHWGDWEMCMVRIDNTTQRMTGLWLSQHAKGQFFSSTQLESAISFHGTQPVIYSARNGHGNFPRPGPNPTEDHKFAGVPAGVDFFIRNDCATGGLQLDCAKKYELVSAQWLNAPILTPKWLTYPFRWGPEGTSIHLNAKSVVDIVRDAAGKELEEFLPVEVLTVLAGDILSHFVKGDINGPASPSQHGTWNGTYPVYT</sequence>
<dbReference type="Pfam" id="PF06101">
    <property type="entry name" value="Vps62"/>
    <property type="match status" value="1"/>
</dbReference>
<proteinExistence type="predicted"/>
<dbReference type="EMBL" id="MU404360">
    <property type="protein sequence ID" value="KAI1609482.1"/>
    <property type="molecule type" value="Genomic_DNA"/>
</dbReference>
<reference evidence="1" key="1">
    <citation type="journal article" date="2022" name="bioRxiv">
        <title>Deciphering the potential niche of two novel black yeast fungi from a biological soil crust based on their genomes, phenotypes, and melanin regulation.</title>
        <authorList>
            <consortium name="DOE Joint Genome Institute"/>
            <person name="Carr E.C."/>
            <person name="Barton Q."/>
            <person name="Grambo S."/>
            <person name="Sullivan M."/>
            <person name="Renfro C.M."/>
            <person name="Kuo A."/>
            <person name="Pangilinan J."/>
            <person name="Lipzen A."/>
            <person name="Keymanesh K."/>
            <person name="Savage E."/>
            <person name="Barry K."/>
            <person name="Grigoriev I.V."/>
            <person name="Riekhof W.R."/>
            <person name="Harris S.S."/>
        </authorList>
    </citation>
    <scope>NUCLEOTIDE SEQUENCE</scope>
    <source>
        <strain evidence="1">JF 03-4F</strain>
    </source>
</reference>
<keyword evidence="2" id="KW-1185">Reference proteome</keyword>
<dbReference type="AlphaFoldDB" id="A0AAN6DQP4"/>
<accession>A0AAN6DQP4</accession>
<organism evidence="1 2">
    <name type="scientific">Exophiala viscosa</name>
    <dbReference type="NCBI Taxonomy" id="2486360"/>
    <lineage>
        <taxon>Eukaryota</taxon>
        <taxon>Fungi</taxon>
        <taxon>Dikarya</taxon>
        <taxon>Ascomycota</taxon>
        <taxon>Pezizomycotina</taxon>
        <taxon>Eurotiomycetes</taxon>
        <taxon>Chaetothyriomycetidae</taxon>
        <taxon>Chaetothyriales</taxon>
        <taxon>Herpotrichiellaceae</taxon>
        <taxon>Exophiala</taxon>
    </lineage>
</organism>
<evidence type="ECO:0000313" key="1">
    <source>
        <dbReference type="EMBL" id="KAI1609482.1"/>
    </source>
</evidence>
<comment type="caution">
    <text evidence="1">The sequence shown here is derived from an EMBL/GenBank/DDBJ whole genome shotgun (WGS) entry which is preliminary data.</text>
</comment>
<dbReference type="PANTHER" id="PTHR48173">
    <property type="entry name" value="GNK2-HOMOLOGOUS DOMAIN-CONTAINING PROTEIN"/>
    <property type="match status" value="1"/>
</dbReference>
<gene>
    <name evidence="1" type="ORF">EDD36DRAFT_468410</name>
</gene>
<dbReference type="PANTHER" id="PTHR48173:SF2">
    <property type="entry name" value="VACUOLAR PROTEIN SORTING-ASSOCIATED PROTEIN 62"/>
    <property type="match status" value="1"/>
</dbReference>
<protein>
    <submittedName>
        <fullName evidence="1">Vacuolar protein sorting-associated protein 62</fullName>
    </submittedName>
</protein>
<dbReference type="InterPro" id="IPR009291">
    <property type="entry name" value="Vps62"/>
</dbReference>